<evidence type="ECO:0000313" key="6">
    <source>
        <dbReference type="EMBL" id="APU13428.1"/>
    </source>
</evidence>
<dbReference type="PRINTS" id="PR00412">
    <property type="entry name" value="EPOXHYDRLASE"/>
</dbReference>
<dbReference type="AlphaFoldDB" id="A0AAC9L8M7"/>
<dbReference type="SUPFAM" id="SSF53474">
    <property type="entry name" value="alpha/beta-Hydrolases"/>
    <property type="match status" value="1"/>
</dbReference>
<keyword evidence="2" id="KW-0058">Aromatic hydrocarbons catabolism</keyword>
<evidence type="ECO:0000256" key="1">
    <source>
        <dbReference type="ARBA" id="ARBA00010088"/>
    </source>
</evidence>
<dbReference type="GO" id="GO:0004301">
    <property type="term" value="F:epoxide hydrolase activity"/>
    <property type="evidence" value="ECO:0007669"/>
    <property type="project" value="TreeGrafter"/>
</dbReference>
<dbReference type="GO" id="GO:0097176">
    <property type="term" value="P:epoxide metabolic process"/>
    <property type="evidence" value="ECO:0007669"/>
    <property type="project" value="TreeGrafter"/>
</dbReference>
<sequence length="392" mass="44644">MPAGQESRASAEAVPFRIHIEEDVLHDLHTRLAMVRWPRMTPSTDWADGVDSAYLRRLVDYWRSGYDWRSQESLLNRYQQYTMLIDGLRVHYVHHRARNGSGIPLLLGHGWPSTFAEYLPLVRILTEPKSVGLPGPAFDVIVPSLPGYGFSDRPDRRDVNYRFVADLWHRLMRNLGYQRFGVGGDDFGAGVATLLALEHPESVIGVHLTHPEITPYLGPGAPPLTDAETAYREEARLFYQTDSGFHAIQATRPTTLAYGLDDSPVGLAAWIVDKWHAWTDHRENFESYLSRDLLLTTIMIYWATGTLSTSIRDYSDNTAFPPALTQTSRVTTPTAFALFRNYRRSPGVPPREWLERLYDVTRYQVFDRGGHFAPVEVPKPVAEDIVRFFAEL</sequence>
<dbReference type="Proteomes" id="UP000185511">
    <property type="component" value="Chromosome"/>
</dbReference>
<feature type="active site" description="Proton acceptor" evidence="4">
    <location>
        <position position="371"/>
    </location>
</feature>
<feature type="domain" description="Epoxide hydrolase N-terminal" evidence="5">
    <location>
        <begin position="15"/>
        <end position="118"/>
    </location>
</feature>
<feature type="active site" description="Nucleophile" evidence="4">
    <location>
        <position position="186"/>
    </location>
</feature>
<keyword evidence="6" id="KW-0808">Transferase</keyword>
<name>A0AAC9L8M7_9PSEU</name>
<dbReference type="KEGG" id="acad:UA74_06785"/>
<dbReference type="Pfam" id="PF06441">
    <property type="entry name" value="EHN"/>
    <property type="match status" value="1"/>
</dbReference>
<dbReference type="PANTHER" id="PTHR21661">
    <property type="entry name" value="EPOXIDE HYDROLASE 1-RELATED"/>
    <property type="match status" value="1"/>
</dbReference>
<proteinExistence type="inferred from homology"/>
<dbReference type="GO" id="GO:0016746">
    <property type="term" value="F:acyltransferase activity"/>
    <property type="evidence" value="ECO:0007669"/>
    <property type="project" value="UniProtKB-KW"/>
</dbReference>
<dbReference type="PIRSF" id="PIRSF001112">
    <property type="entry name" value="Epoxide_hydrolase"/>
    <property type="match status" value="1"/>
</dbReference>
<evidence type="ECO:0000313" key="7">
    <source>
        <dbReference type="Proteomes" id="UP000185511"/>
    </source>
</evidence>
<dbReference type="EMBL" id="CP016076">
    <property type="protein sequence ID" value="APU13428.1"/>
    <property type="molecule type" value="Genomic_DNA"/>
</dbReference>
<feature type="active site" description="Proton donor" evidence="4">
    <location>
        <position position="314"/>
    </location>
</feature>
<comment type="similarity">
    <text evidence="1">Belongs to the peptidase S33 family.</text>
</comment>
<evidence type="ECO:0000256" key="3">
    <source>
        <dbReference type="ARBA" id="ARBA00022801"/>
    </source>
</evidence>
<gene>
    <name evidence="6" type="ORF">UA74_06785</name>
</gene>
<dbReference type="InterPro" id="IPR016292">
    <property type="entry name" value="Epoxide_hydrolase"/>
</dbReference>
<dbReference type="RefSeq" id="WP_075743497.1">
    <property type="nucleotide sequence ID" value="NZ_CP016076.1"/>
</dbReference>
<dbReference type="PANTHER" id="PTHR21661:SF35">
    <property type="entry name" value="EPOXIDE HYDROLASE"/>
    <property type="match status" value="1"/>
</dbReference>
<accession>A0AAC9L8M7</accession>
<evidence type="ECO:0000256" key="4">
    <source>
        <dbReference type="PIRSR" id="PIRSR001112-1"/>
    </source>
</evidence>
<dbReference type="InterPro" id="IPR000639">
    <property type="entry name" value="Epox_hydrolase-like"/>
</dbReference>
<keyword evidence="6" id="KW-0012">Acyltransferase</keyword>
<keyword evidence="3 6" id="KW-0378">Hydrolase</keyword>
<organism evidence="6 7">
    <name type="scientific">Actinoalloteichus fjordicus</name>
    <dbReference type="NCBI Taxonomy" id="1612552"/>
    <lineage>
        <taxon>Bacteria</taxon>
        <taxon>Bacillati</taxon>
        <taxon>Actinomycetota</taxon>
        <taxon>Actinomycetes</taxon>
        <taxon>Pseudonocardiales</taxon>
        <taxon>Pseudonocardiaceae</taxon>
        <taxon>Actinoalloteichus</taxon>
    </lineage>
</organism>
<dbReference type="InterPro" id="IPR010497">
    <property type="entry name" value="Epoxide_hydro_N"/>
</dbReference>
<dbReference type="InterPro" id="IPR029058">
    <property type="entry name" value="AB_hydrolase_fold"/>
</dbReference>
<protein>
    <submittedName>
        <fullName evidence="6">Hydrolase or acyltransferase of alpha/beta superfamily</fullName>
    </submittedName>
</protein>
<evidence type="ECO:0000256" key="2">
    <source>
        <dbReference type="ARBA" id="ARBA00022797"/>
    </source>
</evidence>
<keyword evidence="7" id="KW-1185">Reference proteome</keyword>
<dbReference type="Gene3D" id="3.40.50.1820">
    <property type="entry name" value="alpha/beta hydrolase"/>
    <property type="match status" value="1"/>
</dbReference>
<reference evidence="7" key="1">
    <citation type="submission" date="2016-06" db="EMBL/GenBank/DDBJ databases">
        <title>Complete genome sequence of Actinoalloteichus fjordicus DSM 46855 (=ADI127-17), type strain of the new species Actinoalloteichus fjordicus.</title>
        <authorList>
            <person name="Ruckert C."/>
            <person name="Nouioui I."/>
            <person name="Willmese J."/>
            <person name="van Wezel G."/>
            <person name="Klenk H.-P."/>
            <person name="Kalinowski J."/>
            <person name="Zotchev S.B."/>
        </authorList>
    </citation>
    <scope>NUCLEOTIDE SEQUENCE [LARGE SCALE GENOMIC DNA]</scope>
    <source>
        <strain evidence="7">ADI127-7</strain>
    </source>
</reference>
<evidence type="ECO:0000259" key="5">
    <source>
        <dbReference type="Pfam" id="PF06441"/>
    </source>
</evidence>